<dbReference type="InterPro" id="IPR057736">
    <property type="entry name" value="SAF_PseI/NeuA/NeuB"/>
</dbReference>
<dbReference type="Proteomes" id="UP000243255">
    <property type="component" value="Unassembled WGS sequence"/>
</dbReference>
<dbReference type="EMBL" id="FQWX01000014">
    <property type="protein sequence ID" value="SHH00424.1"/>
    <property type="molecule type" value="Genomic_DNA"/>
</dbReference>
<accession>A0A1M5PF32</accession>
<gene>
    <name evidence="2" type="ORF">SAMN04488530_11414</name>
</gene>
<reference evidence="3" key="1">
    <citation type="submission" date="2016-11" db="EMBL/GenBank/DDBJ databases">
        <authorList>
            <person name="Varghese N."/>
            <person name="Submissions S."/>
        </authorList>
    </citation>
    <scope>NUCLEOTIDE SEQUENCE [LARGE SCALE GENOMIC DNA]</scope>
    <source>
        <strain evidence="3">DSM 2635</strain>
    </source>
</reference>
<name>A0A1M5PF32_9FIRM</name>
<dbReference type="STRING" id="1121321.SAMN04488530_11414"/>
<dbReference type="RefSeq" id="WP_073125996.1">
    <property type="nucleotide sequence ID" value="NZ_BAABCH010000020.1"/>
</dbReference>
<dbReference type="PANTHER" id="PTHR42966:SF1">
    <property type="entry name" value="SIALIC ACID SYNTHASE"/>
    <property type="match status" value="1"/>
</dbReference>
<dbReference type="Gene3D" id="3.90.1210.10">
    <property type="entry name" value="Antifreeze-like/N-acetylneuraminic acid synthase C-terminal domain"/>
    <property type="match status" value="1"/>
</dbReference>
<dbReference type="PROSITE" id="PS50844">
    <property type="entry name" value="AFP_LIKE"/>
    <property type="match status" value="1"/>
</dbReference>
<dbReference type="GO" id="GO:0016051">
    <property type="term" value="P:carbohydrate biosynthetic process"/>
    <property type="evidence" value="ECO:0007669"/>
    <property type="project" value="InterPro"/>
</dbReference>
<protein>
    <submittedName>
        <fullName evidence="2">Sialic acid synthase SpsE, contains C-terminal SAF domain</fullName>
    </submittedName>
</protein>
<dbReference type="InterPro" id="IPR051690">
    <property type="entry name" value="PseI-like"/>
</dbReference>
<sequence>MNKMLIGGKKVDKDSPVLIIAEAGINHDGDYNQALKLIDVASEAGADVVKFQLFKADKMYTKNAGKYITASGKNEEIVELLKSVELPFEWIPKLIDYCKLKNIGFLCTVCDEYSGDVLTDYHVDSFKMASYAITHIPLLKYVAKKQKTMVFSTAGANLSDIEEAIRTIKNEGNEKIALLHCVAKYPAPLETCNMNVLDTFKFAFPDLIIGYSDHTEDPIKAPVTAVYKGAKIIEKHFTIDKNLPGADHSFAVDPIGLREMVRAIRDTEIKIKNKEEVEIDPLIFGTSEKKMQECERSLRRYAYRTVFAIKDIAPNELITTLNTAILRPGESELGIEPKFYEMLIQNKVKANKLIEEGSPVKWDDILNV</sequence>
<dbReference type="Gene3D" id="3.20.20.70">
    <property type="entry name" value="Aldolase class I"/>
    <property type="match status" value="1"/>
</dbReference>
<dbReference type="PANTHER" id="PTHR42966">
    <property type="entry name" value="N-ACETYLNEURAMINATE SYNTHASE"/>
    <property type="match status" value="1"/>
</dbReference>
<evidence type="ECO:0000313" key="2">
    <source>
        <dbReference type="EMBL" id="SHH00424.1"/>
    </source>
</evidence>
<proteinExistence type="predicted"/>
<evidence type="ECO:0000313" key="3">
    <source>
        <dbReference type="Proteomes" id="UP000243255"/>
    </source>
</evidence>
<evidence type="ECO:0000259" key="1">
    <source>
        <dbReference type="PROSITE" id="PS50844"/>
    </source>
</evidence>
<feature type="domain" description="AFP-like" evidence="1">
    <location>
        <begin position="305"/>
        <end position="368"/>
    </location>
</feature>
<dbReference type="InterPro" id="IPR013132">
    <property type="entry name" value="PseI/NeuA/B-like_N"/>
</dbReference>
<dbReference type="GO" id="GO:0047444">
    <property type="term" value="F:N-acylneuraminate-9-phosphate synthase activity"/>
    <property type="evidence" value="ECO:0007669"/>
    <property type="project" value="TreeGrafter"/>
</dbReference>
<dbReference type="AlphaFoldDB" id="A0A1M5PF32"/>
<dbReference type="OrthoDB" id="9814210at2"/>
<keyword evidence="3" id="KW-1185">Reference proteome</keyword>
<dbReference type="Pfam" id="PF03102">
    <property type="entry name" value="NeuB"/>
    <property type="match status" value="1"/>
</dbReference>
<dbReference type="InterPro" id="IPR013785">
    <property type="entry name" value="Aldolase_TIM"/>
</dbReference>
<dbReference type="CDD" id="cd11615">
    <property type="entry name" value="SAF_NeuB_like"/>
    <property type="match status" value="1"/>
</dbReference>
<dbReference type="SUPFAM" id="SSF51569">
    <property type="entry name" value="Aldolase"/>
    <property type="match status" value="1"/>
</dbReference>
<dbReference type="InterPro" id="IPR006190">
    <property type="entry name" value="SAF_AFP_Neu5Ac"/>
</dbReference>
<organism evidence="2 3">
    <name type="scientific">Asaccharospora irregularis DSM 2635</name>
    <dbReference type="NCBI Taxonomy" id="1121321"/>
    <lineage>
        <taxon>Bacteria</taxon>
        <taxon>Bacillati</taxon>
        <taxon>Bacillota</taxon>
        <taxon>Clostridia</taxon>
        <taxon>Peptostreptococcales</taxon>
        <taxon>Peptostreptococcaceae</taxon>
        <taxon>Asaccharospora</taxon>
    </lineage>
</organism>
<dbReference type="InterPro" id="IPR036732">
    <property type="entry name" value="AFP_Neu5c_C_sf"/>
</dbReference>
<dbReference type="SUPFAM" id="SSF51269">
    <property type="entry name" value="AFP III-like domain"/>
    <property type="match status" value="1"/>
</dbReference>